<comment type="caution">
    <text evidence="2">The sequence shown here is derived from an EMBL/GenBank/DDBJ whole genome shotgun (WGS) entry which is preliminary data.</text>
</comment>
<keyword evidence="1" id="KW-0732">Signal</keyword>
<keyword evidence="3" id="KW-1185">Reference proteome</keyword>
<dbReference type="PROSITE" id="PS51257">
    <property type="entry name" value="PROKAR_LIPOPROTEIN"/>
    <property type="match status" value="1"/>
</dbReference>
<proteinExistence type="predicted"/>
<organism evidence="2 3">
    <name type="scientific">Amycolatopsis taiwanensis</name>
    <dbReference type="NCBI Taxonomy" id="342230"/>
    <lineage>
        <taxon>Bacteria</taxon>
        <taxon>Bacillati</taxon>
        <taxon>Actinomycetota</taxon>
        <taxon>Actinomycetes</taxon>
        <taxon>Pseudonocardiales</taxon>
        <taxon>Pseudonocardiaceae</taxon>
        <taxon>Amycolatopsis</taxon>
    </lineage>
</organism>
<dbReference type="Proteomes" id="UP001165136">
    <property type="component" value="Unassembled WGS sequence"/>
</dbReference>
<dbReference type="AlphaFoldDB" id="A0A9W6R8S2"/>
<evidence type="ECO:0000313" key="3">
    <source>
        <dbReference type="Proteomes" id="UP001165136"/>
    </source>
</evidence>
<dbReference type="RefSeq" id="WP_285489570.1">
    <property type="nucleotide sequence ID" value="NZ_BSTI01000022.1"/>
</dbReference>
<feature type="chain" id="PRO_5040906076" description="DUF3558 domain-containing protein" evidence="1">
    <location>
        <begin position="26"/>
        <end position="169"/>
    </location>
</feature>
<reference evidence="2" key="1">
    <citation type="submission" date="2023-03" db="EMBL/GenBank/DDBJ databases">
        <title>Amycolatopsis taiwanensis NBRC 103393.</title>
        <authorList>
            <person name="Ichikawa N."/>
            <person name="Sato H."/>
            <person name="Tonouchi N."/>
        </authorList>
    </citation>
    <scope>NUCLEOTIDE SEQUENCE</scope>
    <source>
        <strain evidence="2">NBRC 103393</strain>
    </source>
</reference>
<protein>
    <recommendedName>
        <fullName evidence="4">DUF3558 domain-containing protein</fullName>
    </recommendedName>
</protein>
<sequence>MRYSLAIALSLGLAVLTGCGSPGSATDDVSPATGNSIDTVGEAGSAGGLPGVPGCPFTEAQVSSLVGQSMKDEGNCLFGDGNGVASVTITMSSADAGQVTYDYQRKLAEETYTRVQDLGKTGYLAVKDIAGEAVVINGKGAYTVILSSFETDPSGYERTLRAIVDALPH</sequence>
<name>A0A9W6R8S2_9PSEU</name>
<gene>
    <name evidence="2" type="ORF">Atai01_69840</name>
</gene>
<dbReference type="EMBL" id="BSTI01000022">
    <property type="protein sequence ID" value="GLY70365.1"/>
    <property type="molecule type" value="Genomic_DNA"/>
</dbReference>
<accession>A0A9W6R8S2</accession>
<evidence type="ECO:0008006" key="4">
    <source>
        <dbReference type="Google" id="ProtNLM"/>
    </source>
</evidence>
<feature type="signal peptide" evidence="1">
    <location>
        <begin position="1"/>
        <end position="25"/>
    </location>
</feature>
<evidence type="ECO:0000256" key="1">
    <source>
        <dbReference type="SAM" id="SignalP"/>
    </source>
</evidence>
<evidence type="ECO:0000313" key="2">
    <source>
        <dbReference type="EMBL" id="GLY70365.1"/>
    </source>
</evidence>